<dbReference type="Gene3D" id="3.40.50.620">
    <property type="entry name" value="HUPs"/>
    <property type="match status" value="1"/>
</dbReference>
<keyword evidence="3 8" id="KW-0436">Ligase</keyword>
<proteinExistence type="inferred from homology"/>
<evidence type="ECO:0000256" key="4">
    <source>
        <dbReference type="ARBA" id="ARBA00022655"/>
    </source>
</evidence>
<comment type="subunit">
    <text evidence="8">Homodimer.</text>
</comment>
<protein>
    <recommendedName>
        <fullName evidence="8">Pantothenate synthetase</fullName>
        <shortName evidence="8">PS</shortName>
        <ecNumber evidence="8">6.3.2.1</ecNumber>
    </recommendedName>
    <alternativeName>
        <fullName evidence="8">Pantoate--beta-alanine ligase</fullName>
    </alternativeName>
    <alternativeName>
        <fullName evidence="8">Pantoate-activating enzyme</fullName>
    </alternativeName>
</protein>
<feature type="binding site" evidence="8">
    <location>
        <begin position="30"/>
        <end position="37"/>
    </location>
    <ligand>
        <name>ATP</name>
        <dbReference type="ChEBI" id="CHEBI:30616"/>
    </ligand>
</feature>
<keyword evidence="5 8" id="KW-0547">Nucleotide-binding</keyword>
<keyword evidence="4 8" id="KW-0566">Pantothenate biosynthesis</keyword>
<evidence type="ECO:0000256" key="8">
    <source>
        <dbReference type="HAMAP-Rule" id="MF_00158"/>
    </source>
</evidence>
<dbReference type="Gene3D" id="3.30.1300.10">
    <property type="entry name" value="Pantoate-beta-alanine ligase, C-terminal domain"/>
    <property type="match status" value="1"/>
</dbReference>
<dbReference type="InterPro" id="IPR004821">
    <property type="entry name" value="Cyt_trans-like"/>
</dbReference>
<dbReference type="HAMAP" id="MF_00158">
    <property type="entry name" value="PanC"/>
    <property type="match status" value="1"/>
</dbReference>
<dbReference type="PANTHER" id="PTHR21299">
    <property type="entry name" value="CYTIDYLATE KINASE/PANTOATE-BETA-ALANINE LIGASE"/>
    <property type="match status" value="1"/>
</dbReference>
<evidence type="ECO:0000256" key="3">
    <source>
        <dbReference type="ARBA" id="ARBA00022598"/>
    </source>
</evidence>
<organism evidence="9 10">
    <name type="scientific">Pseudomonas synxantha</name>
    <dbReference type="NCBI Taxonomy" id="47883"/>
    <lineage>
        <taxon>Bacteria</taxon>
        <taxon>Pseudomonadati</taxon>
        <taxon>Pseudomonadota</taxon>
        <taxon>Gammaproteobacteria</taxon>
        <taxon>Pseudomonadales</taxon>
        <taxon>Pseudomonadaceae</taxon>
        <taxon>Pseudomonas</taxon>
    </lineage>
</organism>
<reference evidence="9 10" key="1">
    <citation type="submission" date="2019-05" db="EMBL/GenBank/DDBJ databases">
        <authorList>
            <consortium name="Pathogen Informatics"/>
        </authorList>
    </citation>
    <scope>NUCLEOTIDE SEQUENCE [LARGE SCALE GENOMIC DNA]</scope>
    <source>
        <strain evidence="9 10">NCTC10696</strain>
    </source>
</reference>
<dbReference type="InterPro" id="IPR003721">
    <property type="entry name" value="Pantoate_ligase"/>
</dbReference>
<dbReference type="GO" id="GO:0005524">
    <property type="term" value="F:ATP binding"/>
    <property type="evidence" value="ECO:0007669"/>
    <property type="project" value="UniProtKB-KW"/>
</dbReference>
<feature type="binding site" evidence="8">
    <location>
        <position position="61"/>
    </location>
    <ligand>
        <name>beta-alanine</name>
        <dbReference type="ChEBI" id="CHEBI:57966"/>
    </ligand>
</feature>
<name>A0AAX3I9D9_9PSED</name>
<evidence type="ECO:0000256" key="5">
    <source>
        <dbReference type="ARBA" id="ARBA00022741"/>
    </source>
</evidence>
<dbReference type="SUPFAM" id="SSF52374">
    <property type="entry name" value="Nucleotidylyl transferase"/>
    <property type="match status" value="1"/>
</dbReference>
<dbReference type="CDD" id="cd00560">
    <property type="entry name" value="PanC"/>
    <property type="match status" value="1"/>
</dbReference>
<comment type="similarity">
    <text evidence="2 8">Belongs to the pantothenate synthetase family.</text>
</comment>
<feature type="binding site" evidence="8">
    <location>
        <position position="155"/>
    </location>
    <ligand>
        <name>(R)-pantoate</name>
        <dbReference type="ChEBI" id="CHEBI:15980"/>
    </ligand>
</feature>
<dbReference type="Pfam" id="PF02569">
    <property type="entry name" value="Pantoate_ligase"/>
    <property type="match status" value="1"/>
</dbReference>
<comment type="function">
    <text evidence="8">Catalyzes the condensation of pantoate with beta-alanine in an ATP-dependent reaction via a pantoyl-adenylate intermediate.</text>
</comment>
<keyword evidence="9" id="KW-0378">Hydrolase</keyword>
<gene>
    <name evidence="9" type="primary">panC_1</name>
    <name evidence="8" type="synonym">panC</name>
    <name evidence="9" type="ORF">NCTC10696_03705</name>
</gene>
<dbReference type="InterPro" id="IPR014729">
    <property type="entry name" value="Rossmann-like_a/b/a_fold"/>
</dbReference>
<dbReference type="GO" id="GO:0005829">
    <property type="term" value="C:cytosol"/>
    <property type="evidence" value="ECO:0007669"/>
    <property type="project" value="TreeGrafter"/>
</dbReference>
<evidence type="ECO:0000313" key="9">
    <source>
        <dbReference type="EMBL" id="VTR01954.1"/>
    </source>
</evidence>
<evidence type="ECO:0000256" key="7">
    <source>
        <dbReference type="ARBA" id="ARBA00048258"/>
    </source>
</evidence>
<feature type="binding site" evidence="8">
    <location>
        <begin position="186"/>
        <end position="189"/>
    </location>
    <ligand>
        <name>ATP</name>
        <dbReference type="ChEBI" id="CHEBI:30616"/>
    </ligand>
</feature>
<feature type="active site" description="Proton donor" evidence="8">
    <location>
        <position position="37"/>
    </location>
</feature>
<dbReference type="AlphaFoldDB" id="A0AAX3I9D9"/>
<dbReference type="EMBL" id="LR590482">
    <property type="protein sequence ID" value="VTR01954.1"/>
    <property type="molecule type" value="Genomic_DNA"/>
</dbReference>
<evidence type="ECO:0000256" key="1">
    <source>
        <dbReference type="ARBA" id="ARBA00004990"/>
    </source>
</evidence>
<comment type="miscellaneous">
    <text evidence="8">The reaction proceeds by a bi uni uni bi ping pong mechanism.</text>
</comment>
<evidence type="ECO:0000313" key="10">
    <source>
        <dbReference type="Proteomes" id="UP000306562"/>
    </source>
</evidence>
<dbReference type="InterPro" id="IPR042176">
    <property type="entry name" value="Pantoate_ligase_C"/>
</dbReference>
<dbReference type="GO" id="GO:0015940">
    <property type="term" value="P:pantothenate biosynthetic process"/>
    <property type="evidence" value="ECO:0007669"/>
    <property type="project" value="UniProtKB-UniRule"/>
</dbReference>
<dbReference type="GO" id="GO:0004592">
    <property type="term" value="F:pantoate-beta-alanine ligase activity"/>
    <property type="evidence" value="ECO:0007669"/>
    <property type="project" value="UniProtKB-UniRule"/>
</dbReference>
<dbReference type="NCBIfam" id="TIGR00125">
    <property type="entry name" value="cyt_tran_rel"/>
    <property type="match status" value="1"/>
</dbReference>
<dbReference type="NCBIfam" id="TIGR00018">
    <property type="entry name" value="panC"/>
    <property type="match status" value="1"/>
</dbReference>
<dbReference type="EC" id="6.3.2.1" evidence="8"/>
<sequence length="286" mass="31295">MLTVNNIVALRAHTARARGVQKSIALVATMGNLHEGHIELIRRARQCADYVVASIFVNPLQFGPNEDFATYPRTLEADRQKLEDAGCDLLFCPSVEAMYPNGQAAQARISVPGVSWGLCGGSRPGHFDGMATIVCKLLNMVQPDSALFGEKDYQQLAVIRAMVSGLDMPVRIIAVPTCRASDGLALSSRNGYLTEQERRQAPLLYGYLQRVAAAIESAGHVDPHLMDDFAQRICQAGFELEYLEVRNAFNLSPRLEDATRLAVLLAARLGKTRLIDNVTVELVDNA</sequence>
<evidence type="ECO:0000256" key="2">
    <source>
        <dbReference type="ARBA" id="ARBA00009256"/>
    </source>
</evidence>
<accession>A0AAX3I9D9</accession>
<keyword evidence="6 8" id="KW-0067">ATP-binding</keyword>
<evidence type="ECO:0000256" key="6">
    <source>
        <dbReference type="ARBA" id="ARBA00022840"/>
    </source>
</evidence>
<dbReference type="FunFam" id="3.40.50.620:FF:000013">
    <property type="entry name" value="Pantothenate synthetase"/>
    <property type="match status" value="1"/>
</dbReference>
<comment type="catalytic activity">
    <reaction evidence="7 8">
        <text>(R)-pantoate + beta-alanine + ATP = (R)-pantothenate + AMP + diphosphate + H(+)</text>
        <dbReference type="Rhea" id="RHEA:10912"/>
        <dbReference type="ChEBI" id="CHEBI:15378"/>
        <dbReference type="ChEBI" id="CHEBI:15980"/>
        <dbReference type="ChEBI" id="CHEBI:29032"/>
        <dbReference type="ChEBI" id="CHEBI:30616"/>
        <dbReference type="ChEBI" id="CHEBI:33019"/>
        <dbReference type="ChEBI" id="CHEBI:57966"/>
        <dbReference type="ChEBI" id="CHEBI:456215"/>
        <dbReference type="EC" id="6.3.2.1"/>
    </reaction>
</comment>
<comment type="pathway">
    <text evidence="1 8">Cofactor biosynthesis; (R)-pantothenate biosynthesis; (R)-pantothenate from (R)-pantoate and beta-alanine: step 1/1.</text>
</comment>
<dbReference type="GO" id="GO:0016787">
    <property type="term" value="F:hydrolase activity"/>
    <property type="evidence" value="ECO:0007669"/>
    <property type="project" value="UniProtKB-KW"/>
</dbReference>
<feature type="binding site" evidence="8">
    <location>
        <begin position="149"/>
        <end position="152"/>
    </location>
    <ligand>
        <name>ATP</name>
        <dbReference type="ChEBI" id="CHEBI:30616"/>
    </ligand>
</feature>
<dbReference type="Proteomes" id="UP000306562">
    <property type="component" value="Chromosome"/>
</dbReference>
<feature type="binding site" evidence="8">
    <location>
        <position position="61"/>
    </location>
    <ligand>
        <name>(R)-pantoate</name>
        <dbReference type="ChEBI" id="CHEBI:15980"/>
    </ligand>
</feature>
<dbReference type="RefSeq" id="WP_057023674.1">
    <property type="nucleotide sequence ID" value="NZ_CBCSGQ010000010.1"/>
</dbReference>
<keyword evidence="8" id="KW-0963">Cytoplasm</keyword>
<comment type="caution">
    <text evidence="8">Lacks conserved residue(s) required for the propagation of feature annotation.</text>
</comment>
<comment type="subcellular location">
    <subcellularLocation>
        <location evidence="8">Cytoplasm</location>
    </subcellularLocation>
</comment>
<dbReference type="PANTHER" id="PTHR21299:SF1">
    <property type="entry name" value="PANTOATE--BETA-ALANINE LIGASE"/>
    <property type="match status" value="1"/>
</dbReference>